<dbReference type="Proteomes" id="UP000050741">
    <property type="component" value="Unassembled WGS sequence"/>
</dbReference>
<sequence length="223" mass="25915">MALRIWVKPSNLHYKAEVICHQWQSAHFVGSEHAVVKRTLIIRTEIKHSADFEDLWIKTDLSNCDQNDPKAFIRITRLNSHETKQFDLIKTELLRRQSPVVLGFNIQASAYKMFFVYQSIFFALLKVMWPKRQILKRRELFFSNPMPSTLTLHSTPFNQMLMHRELQLHRKQVVQGVQSKFSRSRTQKSIITFDVLFVTINSAKSLSSPAGTGVRAVTVQLES</sequence>
<evidence type="ECO:0000313" key="2">
    <source>
        <dbReference type="WBParaSite" id="GPLIN_001267200"/>
    </source>
</evidence>
<evidence type="ECO:0000313" key="1">
    <source>
        <dbReference type="Proteomes" id="UP000050741"/>
    </source>
</evidence>
<protein>
    <submittedName>
        <fullName evidence="2">Uncharacterized protein</fullName>
    </submittedName>
</protein>
<name>A0A183CIG6_GLOPA</name>
<keyword evidence="1" id="KW-1185">Reference proteome</keyword>
<dbReference type="WBParaSite" id="GPLIN_001267200">
    <property type="protein sequence ID" value="GPLIN_001267200"/>
    <property type="gene ID" value="GPLIN_001267200"/>
</dbReference>
<accession>A0A183CIG6</accession>
<proteinExistence type="predicted"/>
<dbReference type="AlphaFoldDB" id="A0A183CIG6"/>
<organism evidence="1 2">
    <name type="scientific">Globodera pallida</name>
    <name type="common">Potato cyst nematode worm</name>
    <name type="synonym">Heterodera pallida</name>
    <dbReference type="NCBI Taxonomy" id="36090"/>
    <lineage>
        <taxon>Eukaryota</taxon>
        <taxon>Metazoa</taxon>
        <taxon>Ecdysozoa</taxon>
        <taxon>Nematoda</taxon>
        <taxon>Chromadorea</taxon>
        <taxon>Rhabditida</taxon>
        <taxon>Tylenchina</taxon>
        <taxon>Tylenchomorpha</taxon>
        <taxon>Tylenchoidea</taxon>
        <taxon>Heteroderidae</taxon>
        <taxon>Heteroderinae</taxon>
        <taxon>Globodera</taxon>
    </lineage>
</organism>
<reference evidence="1" key="1">
    <citation type="submission" date="2014-05" db="EMBL/GenBank/DDBJ databases">
        <title>The genome and life-stage specific transcriptomes of Globodera pallida elucidate key aspects of plant parasitism by a cyst nematode.</title>
        <authorList>
            <person name="Cotton J.A."/>
            <person name="Lilley C.J."/>
            <person name="Jones L.M."/>
            <person name="Kikuchi T."/>
            <person name="Reid A.J."/>
            <person name="Thorpe P."/>
            <person name="Tsai I.J."/>
            <person name="Beasley H."/>
            <person name="Blok V."/>
            <person name="Cock P.J.A."/>
            <person name="Van den Akker S.E."/>
            <person name="Holroyd N."/>
            <person name="Hunt M."/>
            <person name="Mantelin S."/>
            <person name="Naghra H."/>
            <person name="Pain A."/>
            <person name="Palomares-Rius J.E."/>
            <person name="Zarowiecki M."/>
            <person name="Berriman M."/>
            <person name="Jones J.T."/>
            <person name="Urwin P.E."/>
        </authorList>
    </citation>
    <scope>NUCLEOTIDE SEQUENCE [LARGE SCALE GENOMIC DNA]</scope>
    <source>
        <strain evidence="1">Lindley</strain>
    </source>
</reference>
<reference evidence="2" key="2">
    <citation type="submission" date="2016-06" db="UniProtKB">
        <authorList>
            <consortium name="WormBaseParasite"/>
        </authorList>
    </citation>
    <scope>IDENTIFICATION</scope>
</reference>